<sequence length="70" mass="7612">MLLFSRQAGIAKHLGTGCLITSMKPDSGTQLPTQRVDADLNLFGTASIQHFVNFVRVNGSHRLRNAACID</sequence>
<dbReference type="Proteomes" id="UP000494203">
    <property type="component" value="Unassembled WGS sequence"/>
</dbReference>
<keyword evidence="2" id="KW-1185">Reference proteome</keyword>
<reference evidence="1 2" key="1">
    <citation type="submission" date="2020-04" db="EMBL/GenBank/DDBJ databases">
        <authorList>
            <person name="De Canck E."/>
        </authorList>
    </citation>
    <scope>NUCLEOTIDE SEQUENCE [LARGE SCALE GENOMIC DNA]</scope>
    <source>
        <strain evidence="1 2">LMG 26788</strain>
    </source>
</reference>
<evidence type="ECO:0000313" key="2">
    <source>
        <dbReference type="Proteomes" id="UP000494203"/>
    </source>
</evidence>
<evidence type="ECO:0000313" key="1">
    <source>
        <dbReference type="EMBL" id="CAB3859089.1"/>
    </source>
</evidence>
<dbReference type="EMBL" id="CADIKZ010000005">
    <property type="protein sequence ID" value="CAB3859089.1"/>
    <property type="molecule type" value="Genomic_DNA"/>
</dbReference>
<name>A0A6S7D3T5_9BURK</name>
<organism evidence="1 2">
    <name type="scientific">Achromobacter pulmonis</name>
    <dbReference type="NCBI Taxonomy" id="1389932"/>
    <lineage>
        <taxon>Bacteria</taxon>
        <taxon>Pseudomonadati</taxon>
        <taxon>Pseudomonadota</taxon>
        <taxon>Betaproteobacteria</taxon>
        <taxon>Burkholderiales</taxon>
        <taxon>Alcaligenaceae</taxon>
        <taxon>Achromobacter</taxon>
    </lineage>
</organism>
<dbReference type="AlphaFoldDB" id="A0A6S7D3T5"/>
<proteinExistence type="predicted"/>
<accession>A0A6S7D3T5</accession>
<protein>
    <submittedName>
        <fullName evidence="1">Uncharacterized protein</fullName>
    </submittedName>
</protein>
<gene>
    <name evidence="1" type="ORF">LMG26788_02165</name>
</gene>